<evidence type="ECO:0000256" key="7">
    <source>
        <dbReference type="ARBA" id="ARBA00022705"/>
    </source>
</evidence>
<dbReference type="GO" id="GO:0006302">
    <property type="term" value="P:double-strand break repair"/>
    <property type="evidence" value="ECO:0007669"/>
    <property type="project" value="TreeGrafter"/>
</dbReference>
<dbReference type="NCBIfam" id="NF004397">
    <property type="entry name" value="PRK05755.1"/>
    <property type="match status" value="1"/>
</dbReference>
<dbReference type="CDD" id="cd09859">
    <property type="entry name" value="PIN_53EXO"/>
    <property type="match status" value="1"/>
</dbReference>
<dbReference type="InterPro" id="IPR002298">
    <property type="entry name" value="DNA_polymerase_A"/>
</dbReference>
<dbReference type="RefSeq" id="WP_305170391.1">
    <property type="nucleotide sequence ID" value="NZ_JAUUUU010000003.1"/>
</dbReference>
<keyword evidence="22" id="KW-1185">Reference proteome</keyword>
<dbReference type="Proteomes" id="UP001178354">
    <property type="component" value="Unassembled WGS sequence"/>
</dbReference>
<gene>
    <name evidence="17 21" type="primary">polA</name>
    <name evidence="21" type="ORF">Q8A57_07530</name>
</gene>
<evidence type="ECO:0000313" key="21">
    <source>
        <dbReference type="EMBL" id="MDP1520813.1"/>
    </source>
</evidence>
<dbReference type="Gene3D" id="3.30.70.370">
    <property type="match status" value="1"/>
</dbReference>
<evidence type="ECO:0000256" key="16">
    <source>
        <dbReference type="NCBIfam" id="TIGR00593"/>
    </source>
</evidence>
<sequence length="906" mass="100767">MNNKAPLVLVDGSSYLYRAFHALPPLTTSSGQPTGAVKGVISMVRRLLKDYPGSPVVVVFDAKGKTFRDELFEAYKSHRPPMPDELRAQIEPIHKIIRAMGLPLLVVDGVEADDVIGTLAIEAAANQYQVIISTGDKDMAQLVCDQVTLVNTMTDTVLDRQGVVDKFGVPPELIIDYLALIGDKADNIPGVPGVGEKTALAMLQNLGGLDSIFGDLEQVRELEFRGAKKMPEKLAEHEEQARLSYQLATIKTDVPLDMAAAELRNGEPDQQQLLDWFRQCEFKTWTEELLKEDSAPQQIDSPEVEKDYQVVLDLEQFKGWLKRLEDAELFAFDTETTSLDYMQADVVGISFSVQAHEAAYVPLAHDYLGAPAQLDRREVLDALKPLLEDPTKAKLGQNLKYDMSVLANQGIAMRGIEFDTMLESYVLDSTATRHDMDSLALKYLGEKTIHFEEIAGKGAGQLTFNQIALEQAAPYAAEDADITWRLHQTLWGKIQRESGLDKVLKTIEIPLIPVLSRIERNGVKVDAERLRKQSSQLGERLAELQTQAFEMAGEEFNLASPKQLGYILFEKLQIPVQKKTAKGAPSTKEEVLQELALDYPLPKLLLEHRSLSKLKATYTDKLPALVNPVSGRIHTSYHQAVTATGRLSSSDPNLQNIPVRTAEGRRIRQAFVASPGCKIVAADYSQIELRIMAHLSGDKGLRDAFAKGLDVHRATAAEVFDVDVEKVTDEQRRSAKAINFGLIYGMSAFGLARQLKIGRNQAQEYIDLYFERYPGVQAYMDRIRQTAAEKGYVETLLGRRLYLPEIKSSNGMRRQAAERTAINAPMQGTAADIIKLAMIAVDQWLTTEGLRSKMIMQVHDELVLEVPENELNIIEVGLNERMANAVKLEVPLIVDVGIGDNWDEAH</sequence>
<dbReference type="CDD" id="cd09898">
    <property type="entry name" value="H3TH_53EXO"/>
    <property type="match status" value="1"/>
</dbReference>
<keyword evidence="5 17" id="KW-0808">Transferase</keyword>
<evidence type="ECO:0000313" key="22">
    <source>
        <dbReference type="Proteomes" id="UP001178354"/>
    </source>
</evidence>
<dbReference type="FunFam" id="3.30.420.10:FF:000026">
    <property type="entry name" value="DNA polymerase I"/>
    <property type="match status" value="1"/>
</dbReference>
<dbReference type="InterPro" id="IPR029060">
    <property type="entry name" value="PIN-like_dom_sf"/>
</dbReference>
<dbReference type="FunFam" id="1.10.150.20:FF:000002">
    <property type="entry name" value="DNA polymerase I"/>
    <property type="match status" value="1"/>
</dbReference>
<dbReference type="PRINTS" id="PR00868">
    <property type="entry name" value="DNAPOLI"/>
</dbReference>
<dbReference type="SMART" id="SM00482">
    <property type="entry name" value="POLAc"/>
    <property type="match status" value="1"/>
</dbReference>
<keyword evidence="6 17" id="KW-0548">Nucleotidyltransferase</keyword>
<evidence type="ECO:0000256" key="12">
    <source>
        <dbReference type="ARBA" id="ARBA00022932"/>
    </source>
</evidence>
<evidence type="ECO:0000259" key="18">
    <source>
        <dbReference type="SMART" id="SM00474"/>
    </source>
</evidence>
<keyword evidence="11 17" id="KW-0269">Exonuclease</keyword>
<dbReference type="InterPro" id="IPR020046">
    <property type="entry name" value="5-3_exonucl_a-hlix_arch_N"/>
</dbReference>
<evidence type="ECO:0000256" key="13">
    <source>
        <dbReference type="ARBA" id="ARBA00023125"/>
    </source>
</evidence>
<feature type="domain" description="3'-5' exonuclease" evidence="18">
    <location>
        <begin position="308"/>
        <end position="495"/>
    </location>
</feature>
<dbReference type="SMART" id="SM00279">
    <property type="entry name" value="HhH2"/>
    <property type="match status" value="1"/>
</dbReference>
<dbReference type="GO" id="GO:0006261">
    <property type="term" value="P:DNA-templated DNA replication"/>
    <property type="evidence" value="ECO:0007669"/>
    <property type="project" value="UniProtKB-UniRule"/>
</dbReference>
<keyword evidence="10 17" id="KW-0378">Hydrolase</keyword>
<dbReference type="Pfam" id="PF01612">
    <property type="entry name" value="DNA_pol_A_exo1"/>
    <property type="match status" value="1"/>
</dbReference>
<evidence type="ECO:0000256" key="1">
    <source>
        <dbReference type="ARBA" id="ARBA00007705"/>
    </source>
</evidence>
<dbReference type="CDD" id="cd08637">
    <property type="entry name" value="DNA_pol_A_pol_I_C"/>
    <property type="match status" value="1"/>
</dbReference>
<dbReference type="Gene3D" id="3.40.50.1010">
    <property type="entry name" value="5'-nuclease"/>
    <property type="match status" value="1"/>
</dbReference>
<dbReference type="EMBL" id="JAUUUU010000003">
    <property type="protein sequence ID" value="MDP1520813.1"/>
    <property type="molecule type" value="Genomic_DNA"/>
</dbReference>
<evidence type="ECO:0000256" key="17">
    <source>
        <dbReference type="RuleBase" id="RU004460"/>
    </source>
</evidence>
<dbReference type="InterPro" id="IPR036397">
    <property type="entry name" value="RNaseH_sf"/>
</dbReference>
<dbReference type="SUPFAM" id="SSF56672">
    <property type="entry name" value="DNA/RNA polymerases"/>
    <property type="match status" value="1"/>
</dbReference>
<evidence type="ECO:0000256" key="14">
    <source>
        <dbReference type="ARBA" id="ARBA00023204"/>
    </source>
</evidence>
<proteinExistence type="inferred from homology"/>
<dbReference type="FunFam" id="1.10.150.20:FF:000003">
    <property type="entry name" value="DNA polymerase I"/>
    <property type="match status" value="1"/>
</dbReference>
<reference evidence="21" key="1">
    <citation type="journal article" date="2010" name="Int. J. Syst. Evol. Microbiol.">
        <title>Porticoccus litoralis gen. nov., sp. nov., a gammaproteobacterium isolated from the Yellow Sea.</title>
        <authorList>
            <person name="Oh H.M."/>
            <person name="Kim H."/>
            <person name="Kim K.M."/>
            <person name="Min G.S."/>
            <person name="Cho J.C."/>
        </authorList>
    </citation>
    <scope>NUCLEOTIDE SEQUENCE</scope>
    <source>
        <strain evidence="21">DSM 25064</strain>
    </source>
</reference>
<dbReference type="InterPro" id="IPR018320">
    <property type="entry name" value="DNA_polymerase_1"/>
</dbReference>
<dbReference type="FunFam" id="3.40.50.1010:FF:000001">
    <property type="entry name" value="DNA polymerase I"/>
    <property type="match status" value="1"/>
</dbReference>
<comment type="function">
    <text evidence="17">In addition to polymerase activity, this DNA polymerase exhibits 3'-5' and 5'-3' exonuclease activity.</text>
</comment>
<dbReference type="CDD" id="cd06139">
    <property type="entry name" value="DNA_polA_I_Ecoli_like_exo"/>
    <property type="match status" value="1"/>
</dbReference>
<dbReference type="InterPro" id="IPR043502">
    <property type="entry name" value="DNA/RNA_pol_sf"/>
</dbReference>
<feature type="domain" description="5'-3' exonuclease" evidence="19">
    <location>
        <begin position="3"/>
        <end position="266"/>
    </location>
</feature>
<evidence type="ECO:0000256" key="2">
    <source>
        <dbReference type="ARBA" id="ARBA00011541"/>
    </source>
</evidence>
<dbReference type="SMART" id="SM00475">
    <property type="entry name" value="53EXOc"/>
    <property type="match status" value="1"/>
</dbReference>
<evidence type="ECO:0000256" key="3">
    <source>
        <dbReference type="ARBA" id="ARBA00012417"/>
    </source>
</evidence>
<dbReference type="GO" id="GO:0003677">
    <property type="term" value="F:DNA binding"/>
    <property type="evidence" value="ECO:0007669"/>
    <property type="project" value="UniProtKB-UniRule"/>
</dbReference>
<evidence type="ECO:0000256" key="10">
    <source>
        <dbReference type="ARBA" id="ARBA00022801"/>
    </source>
</evidence>
<dbReference type="PANTHER" id="PTHR10133">
    <property type="entry name" value="DNA POLYMERASE I"/>
    <property type="match status" value="1"/>
</dbReference>
<dbReference type="InterPro" id="IPR012337">
    <property type="entry name" value="RNaseH-like_sf"/>
</dbReference>
<evidence type="ECO:0000256" key="9">
    <source>
        <dbReference type="ARBA" id="ARBA00022763"/>
    </source>
</evidence>
<evidence type="ECO:0000256" key="8">
    <source>
        <dbReference type="ARBA" id="ARBA00022722"/>
    </source>
</evidence>
<comment type="caution">
    <text evidence="21">The sequence shown here is derived from an EMBL/GenBank/DDBJ whole genome shotgun (WGS) entry which is preliminary data.</text>
</comment>
<dbReference type="InterPro" id="IPR019760">
    <property type="entry name" value="DNA-dir_DNA_pol_A_CS"/>
</dbReference>
<dbReference type="Gene3D" id="1.20.1060.10">
    <property type="entry name" value="Taq DNA Polymerase, Chain T, domain 4"/>
    <property type="match status" value="1"/>
</dbReference>
<name>A0AAW8B7T5_9GAMM</name>
<evidence type="ECO:0000259" key="19">
    <source>
        <dbReference type="SMART" id="SM00475"/>
    </source>
</evidence>
<dbReference type="Pfam" id="PF00476">
    <property type="entry name" value="DNA_pol_A"/>
    <property type="match status" value="1"/>
</dbReference>
<keyword evidence="12 17" id="KW-0239">DNA-directed DNA polymerase</keyword>
<keyword evidence="9 17" id="KW-0227">DNA damage</keyword>
<dbReference type="InterPro" id="IPR008918">
    <property type="entry name" value="HhH2"/>
</dbReference>
<dbReference type="SMART" id="SM00474">
    <property type="entry name" value="35EXOc"/>
    <property type="match status" value="1"/>
</dbReference>
<dbReference type="InterPro" id="IPR020045">
    <property type="entry name" value="DNA_polI_H3TH"/>
</dbReference>
<comment type="catalytic activity">
    <reaction evidence="15 17">
        <text>DNA(n) + a 2'-deoxyribonucleoside 5'-triphosphate = DNA(n+1) + diphosphate</text>
        <dbReference type="Rhea" id="RHEA:22508"/>
        <dbReference type="Rhea" id="RHEA-COMP:17339"/>
        <dbReference type="Rhea" id="RHEA-COMP:17340"/>
        <dbReference type="ChEBI" id="CHEBI:33019"/>
        <dbReference type="ChEBI" id="CHEBI:61560"/>
        <dbReference type="ChEBI" id="CHEBI:173112"/>
        <dbReference type="EC" id="2.7.7.7"/>
    </reaction>
</comment>
<dbReference type="InterPro" id="IPR001098">
    <property type="entry name" value="DNA-dir_DNA_pol_A_palm_dom"/>
</dbReference>
<evidence type="ECO:0000256" key="4">
    <source>
        <dbReference type="ARBA" id="ARBA00020311"/>
    </source>
</evidence>
<dbReference type="SUPFAM" id="SSF53098">
    <property type="entry name" value="Ribonuclease H-like"/>
    <property type="match status" value="1"/>
</dbReference>
<evidence type="ECO:0000256" key="6">
    <source>
        <dbReference type="ARBA" id="ARBA00022695"/>
    </source>
</evidence>
<evidence type="ECO:0000256" key="11">
    <source>
        <dbReference type="ARBA" id="ARBA00022839"/>
    </source>
</evidence>
<keyword evidence="14 17" id="KW-0234">DNA repair</keyword>
<dbReference type="AlphaFoldDB" id="A0AAW8B7T5"/>
<comment type="similarity">
    <text evidence="1 17">Belongs to the DNA polymerase type-A family.</text>
</comment>
<keyword evidence="13 17" id="KW-0238">DNA-binding</keyword>
<reference evidence="21" key="2">
    <citation type="submission" date="2023-08" db="EMBL/GenBank/DDBJ databases">
        <authorList>
            <person name="Luo J."/>
        </authorList>
    </citation>
    <scope>NUCLEOTIDE SEQUENCE</scope>
    <source>
        <strain evidence="21">DSM 25064</strain>
    </source>
</reference>
<dbReference type="EC" id="2.7.7.7" evidence="3 16"/>
<dbReference type="GO" id="GO:0003887">
    <property type="term" value="F:DNA-directed DNA polymerase activity"/>
    <property type="evidence" value="ECO:0007669"/>
    <property type="project" value="UniProtKB-UniRule"/>
</dbReference>
<dbReference type="NCBIfam" id="TIGR00593">
    <property type="entry name" value="pola"/>
    <property type="match status" value="1"/>
</dbReference>
<organism evidence="21 22">
    <name type="scientific">Porticoccus litoralis</name>
    <dbReference type="NCBI Taxonomy" id="434086"/>
    <lineage>
        <taxon>Bacteria</taxon>
        <taxon>Pseudomonadati</taxon>
        <taxon>Pseudomonadota</taxon>
        <taxon>Gammaproteobacteria</taxon>
        <taxon>Cellvibrionales</taxon>
        <taxon>Porticoccaceae</taxon>
        <taxon>Porticoccus</taxon>
    </lineage>
</organism>
<comment type="subunit">
    <text evidence="2">Single-chain monomer with multiple functions.</text>
</comment>
<dbReference type="GO" id="GO:0008408">
    <property type="term" value="F:3'-5' exonuclease activity"/>
    <property type="evidence" value="ECO:0007669"/>
    <property type="project" value="UniProtKB-UniRule"/>
</dbReference>
<accession>A0AAW8B7T5</accession>
<protein>
    <recommendedName>
        <fullName evidence="4 16">DNA polymerase I</fullName>
        <ecNumber evidence="3 16">2.7.7.7</ecNumber>
    </recommendedName>
</protein>
<dbReference type="GO" id="GO:0008409">
    <property type="term" value="F:5'-3' exonuclease activity"/>
    <property type="evidence" value="ECO:0007669"/>
    <property type="project" value="UniProtKB-UniRule"/>
</dbReference>
<evidence type="ECO:0000259" key="20">
    <source>
        <dbReference type="SMART" id="SM00482"/>
    </source>
</evidence>
<dbReference type="InterPro" id="IPR002421">
    <property type="entry name" value="5-3_exonuclease"/>
</dbReference>
<dbReference type="Pfam" id="PF02739">
    <property type="entry name" value="5_3_exonuc_N"/>
    <property type="match status" value="1"/>
</dbReference>
<dbReference type="InterPro" id="IPR002562">
    <property type="entry name" value="3'-5'_exonuclease_dom"/>
</dbReference>
<dbReference type="Gene3D" id="1.10.150.20">
    <property type="entry name" value="5' to 3' exonuclease, C-terminal subdomain"/>
    <property type="match status" value="2"/>
</dbReference>
<keyword evidence="7 17" id="KW-0235">DNA replication</keyword>
<dbReference type="Gene3D" id="3.30.420.10">
    <property type="entry name" value="Ribonuclease H-like superfamily/Ribonuclease H"/>
    <property type="match status" value="1"/>
</dbReference>
<dbReference type="PROSITE" id="PS00447">
    <property type="entry name" value="DNA_POLYMERASE_A"/>
    <property type="match status" value="1"/>
</dbReference>
<feature type="domain" description="DNA-directed DNA polymerase family A palm" evidence="20">
    <location>
        <begin position="664"/>
        <end position="870"/>
    </location>
</feature>
<keyword evidence="8" id="KW-0540">Nuclease</keyword>
<dbReference type="InterPro" id="IPR036279">
    <property type="entry name" value="5-3_exonuclease_C_sf"/>
</dbReference>
<dbReference type="SUPFAM" id="SSF88723">
    <property type="entry name" value="PIN domain-like"/>
    <property type="match status" value="1"/>
</dbReference>
<dbReference type="FunFam" id="1.20.1060.10:FF:000001">
    <property type="entry name" value="DNA polymerase I"/>
    <property type="match status" value="1"/>
</dbReference>
<evidence type="ECO:0000256" key="5">
    <source>
        <dbReference type="ARBA" id="ARBA00022679"/>
    </source>
</evidence>
<evidence type="ECO:0000256" key="15">
    <source>
        <dbReference type="ARBA" id="ARBA00049244"/>
    </source>
</evidence>
<dbReference type="PANTHER" id="PTHR10133:SF27">
    <property type="entry name" value="DNA POLYMERASE NU"/>
    <property type="match status" value="1"/>
</dbReference>
<dbReference type="SUPFAM" id="SSF47807">
    <property type="entry name" value="5' to 3' exonuclease, C-terminal subdomain"/>
    <property type="match status" value="1"/>
</dbReference>
<dbReference type="Pfam" id="PF01367">
    <property type="entry name" value="5_3_exonuc"/>
    <property type="match status" value="1"/>
</dbReference>